<dbReference type="EMBL" id="QSRK01000024">
    <property type="protein sequence ID" value="RGL11378.1"/>
    <property type="molecule type" value="Genomic_DNA"/>
</dbReference>
<feature type="signal peptide" evidence="1">
    <location>
        <begin position="1"/>
        <end position="18"/>
    </location>
</feature>
<feature type="chain" id="PRO_5017609885" evidence="1">
    <location>
        <begin position="19"/>
        <end position="723"/>
    </location>
</feature>
<dbReference type="Pfam" id="PF14900">
    <property type="entry name" value="DUF4493"/>
    <property type="match status" value="1"/>
</dbReference>
<dbReference type="RefSeq" id="WP_117681467.1">
    <property type="nucleotide sequence ID" value="NZ_QSRK01000024.1"/>
</dbReference>
<protein>
    <submittedName>
        <fullName evidence="2">DUF4493 domain-containing protein</fullName>
    </submittedName>
</protein>
<organism evidence="2 3">
    <name type="scientific">Bacteroides uniformis</name>
    <dbReference type="NCBI Taxonomy" id="820"/>
    <lineage>
        <taxon>Bacteria</taxon>
        <taxon>Pseudomonadati</taxon>
        <taxon>Bacteroidota</taxon>
        <taxon>Bacteroidia</taxon>
        <taxon>Bacteroidales</taxon>
        <taxon>Bacteroidaceae</taxon>
        <taxon>Bacteroides</taxon>
    </lineage>
</organism>
<dbReference type="InterPro" id="IPR038653">
    <property type="entry name" value="Put_CMD_sf"/>
</dbReference>
<sequence>MKRVFDFLYLLSLSILLAACHSGEEWDTTCCGFLISLNDEAVAVTSRATPAEIGKPIAENFNLTIASHKTGGTIYDAAYTSGIIPASAGFYSLTATYGENPVLAWDSPYYKGSTEAEVTAGKTTSVVLPCSVANSLLSVKFTNPEKFEKFYSLYYVKVRVENSSLDIKNEDTGKSAYLRAGSVVKLEFHAQLKDSGKEVSMEIEDTKLPGTFEAGMHTMLSVGAAIPASGAIFTIDKVEIEKVNISETIPVEWLPKPKVTGFGGSNSLTYTETADALSDAVIRYTTCSPVQDVEFTLDFKDAQYTEYNKTYTLSGMTEEERTHLNSIGITLPVIDGVSQEGQIDLNALTANLITDAGKEVINTIKVNVKANNRWSSETGEDYQIKVVKPEFSVSVQDGNCWTKEFTIDEITVTTGNAEKIRENIVYMYSADGGVTWHDSKDNTIKFDDAPADKNYKVKACFRNYIDSNNTVDVVLETPIQLPNSNMEDWYIETKKKSGFMSKDKEYYTFHPYAAGAAGTSWWDTNNDLAQGGTLAMGIWYEGCFASCVSYTEDAHGGSKAALMYLSGCGSGYANTSGTYVGGAMVGSLFIGSYNSGIVQGHAFASRPTSLSFWYKYKPYKSDAFKVVVSLKSGDEEIASGTYEPVAYSEEDNSYKQAVVNFTYSVTDKKATTICVQFLASNKTSLDGNDFEKGTTINYPTIGNWTVHMGSVLKIDDLSLNYIR</sequence>
<gene>
    <name evidence="2" type="ORF">DXC80_14710</name>
</gene>
<keyword evidence="1" id="KW-0732">Signal</keyword>
<dbReference type="InterPro" id="IPR027840">
    <property type="entry name" value="DUF4493"/>
</dbReference>
<evidence type="ECO:0000256" key="1">
    <source>
        <dbReference type="SAM" id="SignalP"/>
    </source>
</evidence>
<proteinExistence type="predicted"/>
<name>A0A3E4QWU0_BACUN</name>
<dbReference type="Proteomes" id="UP000260795">
    <property type="component" value="Unassembled WGS sequence"/>
</dbReference>
<dbReference type="AlphaFoldDB" id="A0A3E4QWU0"/>
<accession>A0A3E4QWU0</accession>
<dbReference type="Gene3D" id="2.60.120.890">
    <property type="entry name" value="BT2081, beta-jelly-roll domain"/>
    <property type="match status" value="1"/>
</dbReference>
<reference evidence="2 3" key="1">
    <citation type="submission" date="2018-08" db="EMBL/GenBank/DDBJ databases">
        <title>A genome reference for cultivated species of the human gut microbiota.</title>
        <authorList>
            <person name="Zou Y."/>
            <person name="Xue W."/>
            <person name="Luo G."/>
        </authorList>
    </citation>
    <scope>NUCLEOTIDE SEQUENCE [LARGE SCALE GENOMIC DNA]</scope>
    <source>
        <strain evidence="2 3">TF08-13</strain>
    </source>
</reference>
<evidence type="ECO:0000313" key="3">
    <source>
        <dbReference type="Proteomes" id="UP000260795"/>
    </source>
</evidence>
<comment type="caution">
    <text evidence="2">The sequence shown here is derived from an EMBL/GenBank/DDBJ whole genome shotgun (WGS) entry which is preliminary data.</text>
</comment>
<evidence type="ECO:0000313" key="2">
    <source>
        <dbReference type="EMBL" id="RGL11378.1"/>
    </source>
</evidence>
<dbReference type="PROSITE" id="PS51257">
    <property type="entry name" value="PROKAR_LIPOPROTEIN"/>
    <property type="match status" value="1"/>
</dbReference>